<dbReference type="InterPro" id="IPR003661">
    <property type="entry name" value="HisK_dim/P_dom"/>
</dbReference>
<feature type="domain" description="Response regulatory" evidence="15">
    <location>
        <begin position="1073"/>
        <end position="1188"/>
    </location>
</feature>
<dbReference type="InterPro" id="IPR036890">
    <property type="entry name" value="HATPase_C_sf"/>
</dbReference>
<dbReference type="SUPFAM" id="SSF47384">
    <property type="entry name" value="Homodimeric domain of signal transducing histidine kinase"/>
    <property type="match status" value="1"/>
</dbReference>
<dbReference type="CDD" id="cd00082">
    <property type="entry name" value="HisKA"/>
    <property type="match status" value="1"/>
</dbReference>
<dbReference type="PROSITE" id="PS01124">
    <property type="entry name" value="HTH_ARAC_FAMILY_2"/>
    <property type="match status" value="1"/>
</dbReference>
<keyword evidence="6" id="KW-0418">Kinase</keyword>
<dbReference type="GO" id="GO:0000155">
    <property type="term" value="F:phosphorelay sensor kinase activity"/>
    <property type="evidence" value="ECO:0007669"/>
    <property type="project" value="InterPro"/>
</dbReference>
<keyword evidence="10" id="KW-0238">DNA-binding</keyword>
<dbReference type="Proteomes" id="UP000219048">
    <property type="component" value="Unassembled WGS sequence"/>
</dbReference>
<name>A0A285MUM4_9FLAO</name>
<dbReference type="SMART" id="SM00342">
    <property type="entry name" value="HTH_ARAC"/>
    <property type="match status" value="1"/>
</dbReference>
<evidence type="ECO:0000256" key="7">
    <source>
        <dbReference type="ARBA" id="ARBA00022840"/>
    </source>
</evidence>
<dbReference type="PROSITE" id="PS00041">
    <property type="entry name" value="HTH_ARAC_FAMILY_1"/>
    <property type="match status" value="1"/>
</dbReference>
<dbReference type="Pfam" id="PF07494">
    <property type="entry name" value="Reg_prop"/>
    <property type="match status" value="6"/>
</dbReference>
<dbReference type="SMART" id="SM00387">
    <property type="entry name" value="HATPase_c"/>
    <property type="match status" value="1"/>
</dbReference>
<evidence type="ECO:0000313" key="16">
    <source>
        <dbReference type="EMBL" id="SNY99516.1"/>
    </source>
</evidence>
<dbReference type="Gene3D" id="2.130.10.10">
    <property type="entry name" value="YVTN repeat-like/Quinoprotein amine dehydrogenase"/>
    <property type="match status" value="4"/>
</dbReference>
<protein>
    <recommendedName>
        <fullName evidence="2">histidine kinase</fullName>
        <ecNumber evidence="2">2.7.13.3</ecNumber>
    </recommendedName>
</protein>
<evidence type="ECO:0000256" key="1">
    <source>
        <dbReference type="ARBA" id="ARBA00000085"/>
    </source>
</evidence>
<dbReference type="Pfam" id="PF00072">
    <property type="entry name" value="Response_reg"/>
    <property type="match status" value="1"/>
</dbReference>
<evidence type="ECO:0000256" key="3">
    <source>
        <dbReference type="ARBA" id="ARBA00022553"/>
    </source>
</evidence>
<dbReference type="Gene3D" id="3.40.50.2300">
    <property type="match status" value="1"/>
</dbReference>
<keyword evidence="9" id="KW-0805">Transcription regulation</keyword>
<keyword evidence="4" id="KW-0808">Transferase</keyword>
<dbReference type="PRINTS" id="PR00344">
    <property type="entry name" value="BCTRLSENSOR"/>
</dbReference>
<keyword evidence="3 12" id="KW-0597">Phosphoprotein</keyword>
<keyword evidence="7" id="KW-0067">ATP-binding</keyword>
<dbReference type="FunFam" id="3.30.565.10:FF:000037">
    <property type="entry name" value="Hybrid sensor histidine kinase/response regulator"/>
    <property type="match status" value="1"/>
</dbReference>
<dbReference type="InterPro" id="IPR015943">
    <property type="entry name" value="WD40/YVTN_repeat-like_dom_sf"/>
</dbReference>
<evidence type="ECO:0000259" key="15">
    <source>
        <dbReference type="PROSITE" id="PS50110"/>
    </source>
</evidence>
<dbReference type="InterPro" id="IPR011006">
    <property type="entry name" value="CheY-like_superfamily"/>
</dbReference>
<feature type="modified residue" description="4-aspartylphosphate" evidence="12">
    <location>
        <position position="1121"/>
    </location>
</feature>
<evidence type="ECO:0000256" key="10">
    <source>
        <dbReference type="ARBA" id="ARBA00023125"/>
    </source>
</evidence>
<evidence type="ECO:0000256" key="9">
    <source>
        <dbReference type="ARBA" id="ARBA00023015"/>
    </source>
</evidence>
<keyword evidence="5" id="KW-0547">Nucleotide-binding</keyword>
<evidence type="ECO:0000259" key="13">
    <source>
        <dbReference type="PROSITE" id="PS01124"/>
    </source>
</evidence>
<reference evidence="17" key="1">
    <citation type="submission" date="2017-09" db="EMBL/GenBank/DDBJ databases">
        <authorList>
            <person name="Varghese N."/>
            <person name="Submissions S."/>
        </authorList>
    </citation>
    <scope>NUCLEOTIDE SEQUENCE [LARGE SCALE GENOMIC DNA]</scope>
    <source>
        <strain evidence="17">DSM 25885</strain>
    </source>
</reference>
<dbReference type="Pfam" id="PF12833">
    <property type="entry name" value="HTH_18"/>
    <property type="match status" value="1"/>
</dbReference>
<evidence type="ECO:0000256" key="11">
    <source>
        <dbReference type="ARBA" id="ARBA00023163"/>
    </source>
</evidence>
<dbReference type="GO" id="GO:0003700">
    <property type="term" value="F:DNA-binding transcription factor activity"/>
    <property type="evidence" value="ECO:0007669"/>
    <property type="project" value="InterPro"/>
</dbReference>
<dbReference type="Pfam" id="PF00512">
    <property type="entry name" value="HisKA"/>
    <property type="match status" value="1"/>
</dbReference>
<dbReference type="PROSITE" id="PS50109">
    <property type="entry name" value="HIS_KIN"/>
    <property type="match status" value="1"/>
</dbReference>
<dbReference type="InterPro" id="IPR004358">
    <property type="entry name" value="Sig_transdc_His_kin-like_C"/>
</dbReference>
<proteinExistence type="predicted"/>
<dbReference type="Gene3D" id="1.10.287.130">
    <property type="match status" value="1"/>
</dbReference>
<dbReference type="InterPro" id="IPR018062">
    <property type="entry name" value="HTH_AraC-typ_CS"/>
</dbReference>
<dbReference type="InterPro" id="IPR009057">
    <property type="entry name" value="Homeodomain-like_sf"/>
</dbReference>
<evidence type="ECO:0000256" key="8">
    <source>
        <dbReference type="ARBA" id="ARBA00023012"/>
    </source>
</evidence>
<dbReference type="InterPro" id="IPR036097">
    <property type="entry name" value="HisK_dim/P_sf"/>
</dbReference>
<dbReference type="SUPFAM" id="SSF55874">
    <property type="entry name" value="ATPase domain of HSP90 chaperone/DNA topoisomerase II/histidine kinase"/>
    <property type="match status" value="1"/>
</dbReference>
<dbReference type="InterPro" id="IPR001789">
    <property type="entry name" value="Sig_transdc_resp-reg_receiver"/>
</dbReference>
<dbReference type="SUPFAM" id="SSF63829">
    <property type="entry name" value="Calcium-dependent phosphotriesterase"/>
    <property type="match status" value="3"/>
</dbReference>
<evidence type="ECO:0000256" key="12">
    <source>
        <dbReference type="PROSITE-ProRule" id="PRU00169"/>
    </source>
</evidence>
<dbReference type="EC" id="2.7.13.3" evidence="2"/>
<dbReference type="Pfam" id="PF07495">
    <property type="entry name" value="Y_Y_Y"/>
    <property type="match status" value="1"/>
</dbReference>
<dbReference type="PROSITE" id="PS50110">
    <property type="entry name" value="RESPONSE_REGULATORY"/>
    <property type="match status" value="1"/>
</dbReference>
<dbReference type="SMART" id="SM00448">
    <property type="entry name" value="REC"/>
    <property type="match status" value="1"/>
</dbReference>
<dbReference type="PANTHER" id="PTHR43547">
    <property type="entry name" value="TWO-COMPONENT HISTIDINE KINASE"/>
    <property type="match status" value="1"/>
</dbReference>
<dbReference type="SMART" id="SM00388">
    <property type="entry name" value="HisKA"/>
    <property type="match status" value="1"/>
</dbReference>
<dbReference type="SUPFAM" id="SSF52172">
    <property type="entry name" value="CheY-like"/>
    <property type="match status" value="1"/>
</dbReference>
<evidence type="ECO:0000256" key="5">
    <source>
        <dbReference type="ARBA" id="ARBA00022741"/>
    </source>
</evidence>
<feature type="domain" description="Histidine kinase" evidence="14">
    <location>
        <begin position="820"/>
        <end position="1034"/>
    </location>
</feature>
<dbReference type="InterPro" id="IPR003594">
    <property type="entry name" value="HATPase_dom"/>
</dbReference>
<dbReference type="CDD" id="cd00075">
    <property type="entry name" value="HATPase"/>
    <property type="match status" value="1"/>
</dbReference>
<keyword evidence="17" id="KW-1185">Reference proteome</keyword>
<dbReference type="EMBL" id="OBEH01000002">
    <property type="protein sequence ID" value="SNY99516.1"/>
    <property type="molecule type" value="Genomic_DNA"/>
</dbReference>
<evidence type="ECO:0000256" key="6">
    <source>
        <dbReference type="ARBA" id="ARBA00022777"/>
    </source>
</evidence>
<accession>A0A285MUM4</accession>
<dbReference type="Gene3D" id="1.10.10.60">
    <property type="entry name" value="Homeodomain-like"/>
    <property type="match status" value="1"/>
</dbReference>
<dbReference type="Gene3D" id="3.30.565.10">
    <property type="entry name" value="Histidine kinase-like ATPase, C-terminal domain"/>
    <property type="match status" value="1"/>
</dbReference>
<comment type="catalytic activity">
    <reaction evidence="1">
        <text>ATP + protein L-histidine = ADP + protein N-phospho-L-histidine.</text>
        <dbReference type="EC" id="2.7.13.3"/>
    </reaction>
</comment>
<dbReference type="GO" id="GO:0005524">
    <property type="term" value="F:ATP binding"/>
    <property type="evidence" value="ECO:0007669"/>
    <property type="project" value="UniProtKB-KW"/>
</dbReference>
<evidence type="ECO:0000256" key="4">
    <source>
        <dbReference type="ARBA" id="ARBA00022679"/>
    </source>
</evidence>
<keyword evidence="11" id="KW-0804">Transcription</keyword>
<dbReference type="InterPro" id="IPR018060">
    <property type="entry name" value="HTH_AraC"/>
</dbReference>
<dbReference type="InterPro" id="IPR013783">
    <property type="entry name" value="Ig-like_fold"/>
</dbReference>
<dbReference type="Pfam" id="PF02518">
    <property type="entry name" value="HATPase_c"/>
    <property type="match status" value="1"/>
</dbReference>
<evidence type="ECO:0000256" key="2">
    <source>
        <dbReference type="ARBA" id="ARBA00012438"/>
    </source>
</evidence>
<organism evidence="16 17">
    <name type="scientific">Flagellimonas pacifica</name>
    <dbReference type="NCBI Taxonomy" id="1247520"/>
    <lineage>
        <taxon>Bacteria</taxon>
        <taxon>Pseudomonadati</taxon>
        <taxon>Bacteroidota</taxon>
        <taxon>Flavobacteriia</taxon>
        <taxon>Flavobacteriales</taxon>
        <taxon>Flavobacteriaceae</taxon>
        <taxon>Flagellimonas</taxon>
    </lineage>
</organism>
<dbReference type="InterPro" id="IPR011123">
    <property type="entry name" value="Y_Y_Y"/>
</dbReference>
<dbReference type="PANTHER" id="PTHR43547:SF2">
    <property type="entry name" value="HYBRID SIGNAL TRANSDUCTION HISTIDINE KINASE C"/>
    <property type="match status" value="1"/>
</dbReference>
<dbReference type="InterPro" id="IPR005467">
    <property type="entry name" value="His_kinase_dom"/>
</dbReference>
<evidence type="ECO:0000313" key="17">
    <source>
        <dbReference type="Proteomes" id="UP000219048"/>
    </source>
</evidence>
<dbReference type="Gene3D" id="2.60.40.10">
    <property type="entry name" value="Immunoglobulins"/>
    <property type="match status" value="1"/>
</dbReference>
<feature type="domain" description="HTH araC/xylS-type" evidence="13">
    <location>
        <begin position="1220"/>
        <end position="1319"/>
    </location>
</feature>
<evidence type="ECO:0000259" key="14">
    <source>
        <dbReference type="PROSITE" id="PS50109"/>
    </source>
</evidence>
<keyword evidence="8" id="KW-0902">Two-component regulatory system</keyword>
<dbReference type="GO" id="GO:0043565">
    <property type="term" value="F:sequence-specific DNA binding"/>
    <property type="evidence" value="ECO:0007669"/>
    <property type="project" value="InterPro"/>
</dbReference>
<sequence length="1321" mass="149541">MEFTGLSTELGLSNGRVTAIAQDSIGFIWIGTKNGLNRYDGKSFKVYSKSNSNLSENYISDILIDDIGRMWIATNGGGVNLYNLASDTFISYEKSGSAEQKLNSDVVNKMFKDSSGGIWAATDKGLSYFDEKGKTFVTYLNESVESYRTPRANDILCIYQDKKGVFWIGTNGAGLFCFNKEQKSFNKYLITEKGSNSLPDYILDIISINSDSILLGTNGDGLVGIDQMKNSLFEVFDSSKTVPAIVRKFWRDKESNIWLGTDGNGLYKLSPDCKILQHYLKDDRLSNSIKGNTVTSLFEDKQGNFWIGTAWRGLSVWNKGTENLNIFYSDGKGYDSNPVLSIFKKDAFLWLGLDGQGLNKLNEDDLEVVKFSQGQFAGMRNYFVQCFEPAGGTQYWIGTFTNGLNLFDEGKGIVKKFKREKNNQNSLPFDDVRDIVVLPSGDLWIATWGGGLSYFDSGSEEFFNYRQGNSDRNYISSDNVVSLLDDGAYLWIATQGGGLNKFYKDNGVFENFQTIKGDSTSIGNNYVYSIIKDEKNILWLGTNQGISKFNKEDTTFKNFDIGYGLNSNTVVSILQDQSKILWLGTKKGIFRFDPNTNSVQLVPNTNMEFHINSAFIDESGTAYFGGIMGIIAINTKIPLVSHEYSKLVFTDFKLFNKSQIPASEGVLDQNMVINKNINLKYNQNVITFGLASLQFPKSTDNKLEVLMEGFEKEWRLIGEQTTVTYTNLSPGKYVFKARPSSSNLENGTNDVRSVQIEIEPPPWKTSWAYFLYALTFIALLWSMRFYTLKWAEIKNNLRAEKLKREKEDEIHRLKQRFFTNISHEIRTPLTLIMGTLNSLKGNFNANEQNRINAVRHSASRLMTLVNELLNIRKLETGNIKLHISQNNLVTFMHEIFLAFSQQAISKDIEYVFTPEDKTVLVWFDKVQLEKTVYNLLTNAFKFTPQNGRIEVLVGSKNNFAKIMVKDSGTGIAEDKLPHIFNRFYQNEEASDGEIGFGIGLSIVKDIIELHHGTIKANSTLGHGSTFKIRLPMGKEFFDASQLNFEAEDVEQIGTRSFVEGQAKHASIANKETEILIVEDNTYLRDFLSDLLSTEYKVVTAENGKKGLDLAMEHLPNLILSDIMMPEMDGVTLCYTLKTNVLTSHIPVILLTARDMVESIMEGYETGADDYLIKPFHEGVLRARIKNLLEVRKKLRDRYSKELLLNPKEIALNSPDQQFLEKLQKVLEDKMSNPEFHIDELALDMAMSHSGIYKKIKALTGMTLVAFIKDFRLKRAAQILKQHNFAIADVSFMVGYSDRKHFSQEFKKKFGKNPSEFSKDYS</sequence>
<dbReference type="SUPFAM" id="SSF46689">
    <property type="entry name" value="Homeodomain-like"/>
    <property type="match status" value="1"/>
</dbReference>
<dbReference type="InterPro" id="IPR011110">
    <property type="entry name" value="Reg_prop"/>
</dbReference>
<gene>
    <name evidence="16" type="ORF">SAMN06265377_1326</name>
</gene>